<dbReference type="Pfam" id="PF00201">
    <property type="entry name" value="UDPGT"/>
    <property type="match status" value="1"/>
</dbReference>
<dbReference type="Proteomes" id="UP000447434">
    <property type="component" value="Chromosome 17"/>
</dbReference>
<sequence>MSSKCHILIFPYPAQGHLLPLLDLTHHLALKSITITIIITPKNIPILNNLISTHPNTINTLILPFPSHPIIPPGVENIRDIGNTGNYPFINALSKLQNPIIEWFNSHANPPVAIISDFFLGWTHQLATQLGIPRIAFYSSNAFLTAVVIRCWRDLLPPPPPHAVVHFPGLPGTPSFKRQHLPSIFLRYRELDLESEFVKKSFEANAESWGCIFNTFRGLDGMYLDHLQVQFGHRRFFAVGPLCSNRVESDPDGGCEVLKWLDQWEENGSVLYVCFGSQKVLRKEQIASLALGLENSWVRFIWVVKDSNGSLPNGFEDRVSGRGLVVKSWAPQVAILGHRVVGGFLSHCGWNSVLEAMVAGVAILGWPMEADQFVNARLLVEDIGVAVRICEGADSVPNPDELGRAISELMGGDSLQKRRGKVMREEALKVLGKDGNSSKELDELVKALMQLGVRE</sequence>
<dbReference type="PANTHER" id="PTHR48047">
    <property type="entry name" value="GLYCOSYLTRANSFERASE"/>
    <property type="match status" value="1"/>
</dbReference>
<organism evidence="4 5">
    <name type="scientific">Lupinus albus</name>
    <name type="common">White lupine</name>
    <name type="synonym">Lupinus termis</name>
    <dbReference type="NCBI Taxonomy" id="3870"/>
    <lineage>
        <taxon>Eukaryota</taxon>
        <taxon>Viridiplantae</taxon>
        <taxon>Streptophyta</taxon>
        <taxon>Embryophyta</taxon>
        <taxon>Tracheophyta</taxon>
        <taxon>Spermatophyta</taxon>
        <taxon>Magnoliopsida</taxon>
        <taxon>eudicotyledons</taxon>
        <taxon>Gunneridae</taxon>
        <taxon>Pentapetalae</taxon>
        <taxon>rosids</taxon>
        <taxon>fabids</taxon>
        <taxon>Fabales</taxon>
        <taxon>Fabaceae</taxon>
        <taxon>Papilionoideae</taxon>
        <taxon>50 kb inversion clade</taxon>
        <taxon>genistoids sensu lato</taxon>
        <taxon>core genistoids</taxon>
        <taxon>Genisteae</taxon>
        <taxon>Lupinus</taxon>
    </lineage>
</organism>
<dbReference type="Gene3D" id="3.40.50.2000">
    <property type="entry name" value="Glycogen Phosphorylase B"/>
    <property type="match status" value="2"/>
</dbReference>
<dbReference type="SUPFAM" id="SSF53756">
    <property type="entry name" value="UDP-Glycosyltransferase/glycogen phosphorylase"/>
    <property type="match status" value="1"/>
</dbReference>
<evidence type="ECO:0000313" key="4">
    <source>
        <dbReference type="EMBL" id="KAE9595698.1"/>
    </source>
</evidence>
<dbReference type="PANTHER" id="PTHR48047:SF28">
    <property type="entry name" value="F11M15.8 PROTEIN"/>
    <property type="match status" value="1"/>
</dbReference>
<accession>A0A6A4P8I6</accession>
<comment type="similarity">
    <text evidence="1">Belongs to the UDP-glycosyltransferase family.</text>
</comment>
<comment type="caution">
    <text evidence="4">The sequence shown here is derived from an EMBL/GenBank/DDBJ whole genome shotgun (WGS) entry which is preliminary data.</text>
</comment>
<dbReference type="GO" id="GO:0035251">
    <property type="term" value="F:UDP-glucosyltransferase activity"/>
    <property type="evidence" value="ECO:0007669"/>
    <property type="project" value="TreeGrafter"/>
</dbReference>
<evidence type="ECO:0000256" key="1">
    <source>
        <dbReference type="ARBA" id="ARBA00009995"/>
    </source>
</evidence>
<dbReference type="OrthoDB" id="5835829at2759"/>
<keyword evidence="2" id="KW-0328">Glycosyltransferase</keyword>
<proteinExistence type="inferred from homology"/>
<dbReference type="CDD" id="cd03784">
    <property type="entry name" value="GT1_Gtf-like"/>
    <property type="match status" value="1"/>
</dbReference>
<dbReference type="AlphaFoldDB" id="A0A6A4P8I6"/>
<keyword evidence="3 4" id="KW-0808">Transferase</keyword>
<reference evidence="5" key="1">
    <citation type="journal article" date="2020" name="Nat. Commun.">
        <title>Genome sequence of the cluster root forming white lupin.</title>
        <authorList>
            <person name="Hufnagel B."/>
            <person name="Marques A."/>
            <person name="Soriano A."/>
            <person name="Marques L."/>
            <person name="Divol F."/>
            <person name="Doumas P."/>
            <person name="Sallet E."/>
            <person name="Mancinotti D."/>
            <person name="Carrere S."/>
            <person name="Marande W."/>
            <person name="Arribat S."/>
            <person name="Keller J."/>
            <person name="Huneau C."/>
            <person name="Blein T."/>
            <person name="Aime D."/>
            <person name="Laguerre M."/>
            <person name="Taylor J."/>
            <person name="Schubert V."/>
            <person name="Nelson M."/>
            <person name="Geu-Flores F."/>
            <person name="Crespi M."/>
            <person name="Gallardo-Guerrero K."/>
            <person name="Delaux P.-M."/>
            <person name="Salse J."/>
            <person name="Berges H."/>
            <person name="Guyot R."/>
            <person name="Gouzy J."/>
            <person name="Peret B."/>
        </authorList>
    </citation>
    <scope>NUCLEOTIDE SEQUENCE [LARGE SCALE GENOMIC DNA]</scope>
    <source>
        <strain evidence="5">cv. Amiga</strain>
    </source>
</reference>
<evidence type="ECO:0000313" key="5">
    <source>
        <dbReference type="Proteomes" id="UP000447434"/>
    </source>
</evidence>
<gene>
    <name evidence="4" type="ORF">Lalb_Chr17g0341531</name>
</gene>
<dbReference type="FunFam" id="3.40.50.2000:FF:000143">
    <property type="entry name" value="UDP-glycosyltransferase 89B1"/>
    <property type="match status" value="1"/>
</dbReference>
<evidence type="ECO:0000256" key="2">
    <source>
        <dbReference type="ARBA" id="ARBA00022676"/>
    </source>
</evidence>
<keyword evidence="5" id="KW-1185">Reference proteome</keyword>
<dbReference type="EMBL" id="WOCE01000017">
    <property type="protein sequence ID" value="KAE9595698.1"/>
    <property type="molecule type" value="Genomic_DNA"/>
</dbReference>
<name>A0A6A4P8I6_LUPAL</name>
<dbReference type="FunFam" id="3.40.50.2000:FF:000064">
    <property type="entry name" value="Glycosyltransferase"/>
    <property type="match status" value="1"/>
</dbReference>
<evidence type="ECO:0000256" key="3">
    <source>
        <dbReference type="ARBA" id="ARBA00022679"/>
    </source>
</evidence>
<dbReference type="InterPro" id="IPR002213">
    <property type="entry name" value="UDP_glucos_trans"/>
</dbReference>
<protein>
    <submittedName>
        <fullName evidence="4">Putative hexosyltransferase</fullName>
    </submittedName>
</protein>